<dbReference type="SUPFAM" id="SSF55797">
    <property type="entry name" value="PR-1-like"/>
    <property type="match status" value="1"/>
</dbReference>
<feature type="region of interest" description="Disordered" evidence="1">
    <location>
        <begin position="44"/>
        <end position="151"/>
    </location>
</feature>
<evidence type="ECO:0000313" key="5">
    <source>
        <dbReference type="Proteomes" id="UP000309340"/>
    </source>
</evidence>
<protein>
    <recommendedName>
        <fullName evidence="3">SCP domain-containing protein</fullName>
    </recommendedName>
</protein>
<feature type="compositionally biased region" description="Low complexity" evidence="1">
    <location>
        <begin position="44"/>
        <end position="64"/>
    </location>
</feature>
<dbReference type="PRINTS" id="PR00837">
    <property type="entry name" value="V5TPXLIKE"/>
</dbReference>
<feature type="domain" description="SCP" evidence="3">
    <location>
        <begin position="155"/>
        <end position="302"/>
    </location>
</feature>
<accession>A0A4U0WPY9</accession>
<dbReference type="InterPro" id="IPR001283">
    <property type="entry name" value="CRISP-related"/>
</dbReference>
<proteinExistence type="predicted"/>
<dbReference type="OrthoDB" id="337038at2759"/>
<reference evidence="4 5" key="1">
    <citation type="submission" date="2017-03" db="EMBL/GenBank/DDBJ databases">
        <title>Genomes of endolithic fungi from Antarctica.</title>
        <authorList>
            <person name="Coleine C."/>
            <person name="Masonjones S."/>
            <person name="Stajich J.E."/>
        </authorList>
    </citation>
    <scope>NUCLEOTIDE SEQUENCE [LARGE SCALE GENOMIC DNA]</scope>
    <source>
        <strain evidence="4 5">CCFEE 5184</strain>
    </source>
</reference>
<dbReference type="Gene3D" id="3.40.33.10">
    <property type="entry name" value="CAP"/>
    <property type="match status" value="1"/>
</dbReference>
<dbReference type="PROSITE" id="PS01009">
    <property type="entry name" value="CRISP_1"/>
    <property type="match status" value="1"/>
</dbReference>
<dbReference type="InterPro" id="IPR014044">
    <property type="entry name" value="CAP_dom"/>
</dbReference>
<dbReference type="AlphaFoldDB" id="A0A4U0WPY9"/>
<dbReference type="STRING" id="329884.A0A4U0WPY9"/>
<sequence>MRYALVAAALAAGALAIPYQKRDVVVDYDYVTVTDMVTVTAGAEPTSSSVAVAADTAPSSSSSRHWGHHSWHSASPPASSAAPAPSSYQASSSSAAPSTSEAPSSSAAPTTPSSTYVAPSPTSTYVAPTTTSEAPSSTWAASSSSAAPTSSAPATTYSDIVVLHHNLHRYNHSAPNIGWDGDLASTAASIASNCIYAHNVTASGGGYGQNIAAGVEANNISAIITDLFYNGEVGWYDGLYGQAQPDMTNFEHWGHFSQIVWKSTTKVGCATQYCPNGLANVGSDVSPYFTVCNYGPPGNYANEYGSNVLSGLQEPTVQWNQGL</sequence>
<feature type="compositionally biased region" description="Low complexity" evidence="1">
    <location>
        <begin position="72"/>
        <end position="151"/>
    </location>
</feature>
<gene>
    <name evidence="4" type="ORF">B0A55_10327</name>
</gene>
<keyword evidence="5" id="KW-1185">Reference proteome</keyword>
<dbReference type="EMBL" id="NAJQ01000734">
    <property type="protein sequence ID" value="TKA65444.1"/>
    <property type="molecule type" value="Genomic_DNA"/>
</dbReference>
<feature type="signal peptide" evidence="2">
    <location>
        <begin position="1"/>
        <end position="16"/>
    </location>
</feature>
<evidence type="ECO:0000259" key="3">
    <source>
        <dbReference type="SMART" id="SM00198"/>
    </source>
</evidence>
<evidence type="ECO:0000313" key="4">
    <source>
        <dbReference type="EMBL" id="TKA65444.1"/>
    </source>
</evidence>
<dbReference type="GO" id="GO:0005576">
    <property type="term" value="C:extracellular region"/>
    <property type="evidence" value="ECO:0007669"/>
    <property type="project" value="InterPro"/>
</dbReference>
<dbReference type="Proteomes" id="UP000309340">
    <property type="component" value="Unassembled WGS sequence"/>
</dbReference>
<name>A0A4U0WPY9_9PEZI</name>
<evidence type="ECO:0000256" key="1">
    <source>
        <dbReference type="SAM" id="MobiDB-lite"/>
    </source>
</evidence>
<dbReference type="InterPro" id="IPR035940">
    <property type="entry name" value="CAP_sf"/>
</dbReference>
<dbReference type="SMART" id="SM00198">
    <property type="entry name" value="SCP"/>
    <property type="match status" value="1"/>
</dbReference>
<dbReference type="Pfam" id="PF00188">
    <property type="entry name" value="CAP"/>
    <property type="match status" value="1"/>
</dbReference>
<dbReference type="PANTHER" id="PTHR10334">
    <property type="entry name" value="CYSTEINE-RICH SECRETORY PROTEIN-RELATED"/>
    <property type="match status" value="1"/>
</dbReference>
<feature type="chain" id="PRO_5020979436" description="SCP domain-containing protein" evidence="2">
    <location>
        <begin position="17"/>
        <end position="323"/>
    </location>
</feature>
<comment type="caution">
    <text evidence="4">The sequence shown here is derived from an EMBL/GenBank/DDBJ whole genome shotgun (WGS) entry which is preliminary data.</text>
</comment>
<keyword evidence="2" id="KW-0732">Signal</keyword>
<organism evidence="4 5">
    <name type="scientific">Friedmanniomyces simplex</name>
    <dbReference type="NCBI Taxonomy" id="329884"/>
    <lineage>
        <taxon>Eukaryota</taxon>
        <taxon>Fungi</taxon>
        <taxon>Dikarya</taxon>
        <taxon>Ascomycota</taxon>
        <taxon>Pezizomycotina</taxon>
        <taxon>Dothideomycetes</taxon>
        <taxon>Dothideomycetidae</taxon>
        <taxon>Mycosphaerellales</taxon>
        <taxon>Teratosphaeriaceae</taxon>
        <taxon>Friedmanniomyces</taxon>
    </lineage>
</organism>
<evidence type="ECO:0000256" key="2">
    <source>
        <dbReference type="SAM" id="SignalP"/>
    </source>
</evidence>
<dbReference type="InterPro" id="IPR018244">
    <property type="entry name" value="Allrgn_V5/Tpx1_CS"/>
</dbReference>
<dbReference type="CDD" id="cd05380">
    <property type="entry name" value="CAP_euk"/>
    <property type="match status" value="1"/>
</dbReference>
<dbReference type="FunFam" id="3.40.33.10:FF:000018">
    <property type="entry name" value="SCP-like extracellular protein, putative"/>
    <property type="match status" value="1"/>
</dbReference>